<evidence type="ECO:0000313" key="3">
    <source>
        <dbReference type="Proteomes" id="UP001140510"/>
    </source>
</evidence>
<gene>
    <name evidence="2" type="ORF">N0V91_004018</name>
</gene>
<dbReference type="EMBL" id="JAPEVA010000021">
    <property type="protein sequence ID" value="KAJ4407434.1"/>
    <property type="molecule type" value="Genomic_DNA"/>
</dbReference>
<proteinExistence type="predicted"/>
<keyword evidence="3" id="KW-1185">Reference proteome</keyword>
<comment type="caution">
    <text evidence="2">The sequence shown here is derived from an EMBL/GenBank/DDBJ whole genome shotgun (WGS) entry which is preliminary data.</text>
</comment>
<evidence type="ECO:0000313" key="2">
    <source>
        <dbReference type="EMBL" id="KAJ4407434.1"/>
    </source>
</evidence>
<reference evidence="2" key="1">
    <citation type="submission" date="2022-10" db="EMBL/GenBank/DDBJ databases">
        <title>Tapping the CABI collections for fungal endophytes: first genome assemblies for Collariella, Neodidymelliopsis, Ascochyta clinopodiicola, Didymella pomorum, Didymosphaeria variabile, Neocosmospora piperis and Neocucurbitaria cava.</title>
        <authorList>
            <person name="Hill R."/>
        </authorList>
    </citation>
    <scope>NUCLEOTIDE SEQUENCE</scope>
    <source>
        <strain evidence="2">IMI 355091</strain>
    </source>
</reference>
<sequence>MESGIMDATDIDVSDSVIEEQVTDYLLLLDLRGFGRGAAANDFAKKVERAEICSILLCHSLQRVTSKYQGRQSEAQVRLKQVELKVVRAWHQSHPRARPESPPISRILPPSMAADLALACTANVARGLPIFKEDLAILSAFSSKPKYEIRCGSEYNIPGKFVQGPFIVLDNAWDVAARSREGRDHTAQSVTLRLPGDEGSDDDDEDTRSDVTTWRSTQENEEDEDEIAEFLLREPGELGGEEDRERDENETEGENYEEQMT</sequence>
<evidence type="ECO:0000256" key="1">
    <source>
        <dbReference type="SAM" id="MobiDB-lite"/>
    </source>
</evidence>
<protein>
    <submittedName>
        <fullName evidence="2">Uncharacterized protein</fullName>
    </submittedName>
</protein>
<feature type="region of interest" description="Disordered" evidence="1">
    <location>
        <begin position="180"/>
        <end position="261"/>
    </location>
</feature>
<organism evidence="2 3">
    <name type="scientific">Didymella pomorum</name>
    <dbReference type="NCBI Taxonomy" id="749634"/>
    <lineage>
        <taxon>Eukaryota</taxon>
        <taxon>Fungi</taxon>
        <taxon>Dikarya</taxon>
        <taxon>Ascomycota</taxon>
        <taxon>Pezizomycotina</taxon>
        <taxon>Dothideomycetes</taxon>
        <taxon>Pleosporomycetidae</taxon>
        <taxon>Pleosporales</taxon>
        <taxon>Pleosporineae</taxon>
        <taxon>Didymellaceae</taxon>
        <taxon>Didymella</taxon>
    </lineage>
</organism>
<accession>A0A9W9D9X0</accession>
<dbReference type="AlphaFoldDB" id="A0A9W9D9X0"/>
<feature type="compositionally biased region" description="Acidic residues" evidence="1">
    <location>
        <begin position="248"/>
        <end position="261"/>
    </location>
</feature>
<name>A0A9W9D9X0_9PLEO</name>
<feature type="compositionally biased region" description="Basic and acidic residues" evidence="1">
    <location>
        <begin position="231"/>
        <end position="247"/>
    </location>
</feature>
<dbReference type="OrthoDB" id="10492868at2759"/>
<feature type="compositionally biased region" description="Acidic residues" evidence="1">
    <location>
        <begin position="198"/>
        <end position="207"/>
    </location>
</feature>
<dbReference type="Proteomes" id="UP001140510">
    <property type="component" value="Unassembled WGS sequence"/>
</dbReference>
<feature type="compositionally biased region" description="Acidic residues" evidence="1">
    <location>
        <begin position="219"/>
        <end position="228"/>
    </location>
</feature>